<evidence type="ECO:0000313" key="2">
    <source>
        <dbReference type="EMBL" id="PXW82339.1"/>
    </source>
</evidence>
<protein>
    <submittedName>
        <fullName evidence="2">Aspartyl-tRNA(Asn)/glutamyl-tRNA(Gln) amidotransferase subunit A</fullName>
    </submittedName>
</protein>
<gene>
    <name evidence="2" type="ORF">DFR56_11926</name>
</gene>
<evidence type="ECO:0000313" key="3">
    <source>
        <dbReference type="Proteomes" id="UP000247978"/>
    </source>
</evidence>
<dbReference type="PANTHER" id="PTHR11895">
    <property type="entry name" value="TRANSAMIDASE"/>
    <property type="match status" value="1"/>
</dbReference>
<dbReference type="OrthoDB" id="9811471at2"/>
<name>A0A2V3W0Q6_9BACI</name>
<sequence length="480" mass="53795">MEETNQIVSHSLKEIGELIRKKVISPVELIEQTFKRMDEIDPHINAFITVDKEQIMQDAKRAEKEINEGNYKGPLHGIPIGLKDMIYTKETRTTMGSEIFDQFIPEEDAFVVQKLKEAGAIITGKQNTHQFAYGPTGDRSFYGPVRNPYDTTKMTGGSSSGSAAAVATGMNFGALGTDTGGSVRIPASFCGIVAMKPTYGRISKNSIFPLSWNLDHVGPMTRTVEDNVLLLNAIQGYDINDPNAIKVDSEDFSQGLKDGIKGIKIGIPRAFFYEHVHPEITANVNKQIETLKELGAIVQDVSIQDIAQYYDAQRTILCSDAYALHKDRLEQYPDNWDDEVKERLYTAVDVMGYEYSHALQTRQLIKRRFEETLEEVDVLLTPTVPILPINIDSRHVDIDKYNEEHIRWSILKLTSPTNLTGLPSLSVPSGFSQAGLPIGVQFIGRDFSEAFLYRVGYALEQALKIPTFKQDINMTHKVTR</sequence>
<dbReference type="PANTHER" id="PTHR11895:SF176">
    <property type="entry name" value="AMIDASE AMID-RELATED"/>
    <property type="match status" value="1"/>
</dbReference>
<organism evidence="2 3">
    <name type="scientific">Pseudogracilibacillus auburnensis</name>
    <dbReference type="NCBI Taxonomy" id="1494959"/>
    <lineage>
        <taxon>Bacteria</taxon>
        <taxon>Bacillati</taxon>
        <taxon>Bacillota</taxon>
        <taxon>Bacilli</taxon>
        <taxon>Bacillales</taxon>
        <taxon>Bacillaceae</taxon>
        <taxon>Pseudogracilibacillus</taxon>
    </lineage>
</organism>
<dbReference type="InterPro" id="IPR020556">
    <property type="entry name" value="Amidase_CS"/>
</dbReference>
<dbReference type="EMBL" id="QJJQ01000019">
    <property type="protein sequence ID" value="PXW82339.1"/>
    <property type="molecule type" value="Genomic_DNA"/>
</dbReference>
<feature type="domain" description="Amidase" evidence="1">
    <location>
        <begin position="28"/>
        <end position="450"/>
    </location>
</feature>
<dbReference type="InterPro" id="IPR023631">
    <property type="entry name" value="Amidase_dom"/>
</dbReference>
<dbReference type="GO" id="GO:0016740">
    <property type="term" value="F:transferase activity"/>
    <property type="evidence" value="ECO:0007669"/>
    <property type="project" value="UniProtKB-KW"/>
</dbReference>
<accession>A0A2V3W0Q6</accession>
<dbReference type="Proteomes" id="UP000247978">
    <property type="component" value="Unassembled WGS sequence"/>
</dbReference>
<proteinExistence type="predicted"/>
<dbReference type="PROSITE" id="PS00571">
    <property type="entry name" value="AMIDASES"/>
    <property type="match status" value="1"/>
</dbReference>
<reference evidence="2 3" key="1">
    <citation type="submission" date="2018-05" db="EMBL/GenBank/DDBJ databases">
        <title>Genomic Encyclopedia of Type Strains, Phase IV (KMG-IV): sequencing the most valuable type-strain genomes for metagenomic binning, comparative biology and taxonomic classification.</title>
        <authorList>
            <person name="Goeker M."/>
        </authorList>
    </citation>
    <scope>NUCLEOTIDE SEQUENCE [LARGE SCALE GENOMIC DNA]</scope>
    <source>
        <strain evidence="2 3">DSM 28556</strain>
    </source>
</reference>
<dbReference type="InterPro" id="IPR000120">
    <property type="entry name" value="Amidase"/>
</dbReference>
<dbReference type="Pfam" id="PF01425">
    <property type="entry name" value="Amidase"/>
    <property type="match status" value="1"/>
</dbReference>
<keyword evidence="3" id="KW-1185">Reference proteome</keyword>
<keyword evidence="2" id="KW-0808">Transferase</keyword>
<dbReference type="Gene3D" id="3.90.1300.10">
    <property type="entry name" value="Amidase signature (AS) domain"/>
    <property type="match status" value="1"/>
</dbReference>
<dbReference type="SUPFAM" id="SSF75304">
    <property type="entry name" value="Amidase signature (AS) enzymes"/>
    <property type="match status" value="1"/>
</dbReference>
<dbReference type="InterPro" id="IPR036928">
    <property type="entry name" value="AS_sf"/>
</dbReference>
<dbReference type="AlphaFoldDB" id="A0A2V3W0Q6"/>
<comment type="caution">
    <text evidence="2">The sequence shown here is derived from an EMBL/GenBank/DDBJ whole genome shotgun (WGS) entry which is preliminary data.</text>
</comment>
<evidence type="ECO:0000259" key="1">
    <source>
        <dbReference type="Pfam" id="PF01425"/>
    </source>
</evidence>
<dbReference type="RefSeq" id="WP_110397139.1">
    <property type="nucleotide sequence ID" value="NZ_JADIJL010000020.1"/>
</dbReference>